<dbReference type="InterPro" id="IPR014729">
    <property type="entry name" value="Rossmann-like_a/b/a_fold"/>
</dbReference>
<dbReference type="CDD" id="cd00817">
    <property type="entry name" value="ValRS_core"/>
    <property type="match status" value="1"/>
</dbReference>
<dbReference type="Pfam" id="PF00133">
    <property type="entry name" value="tRNA-synt_1"/>
    <property type="match status" value="1"/>
</dbReference>
<evidence type="ECO:0000256" key="6">
    <source>
        <dbReference type="ARBA" id="ARBA00023146"/>
    </source>
</evidence>
<dbReference type="PANTHER" id="PTHR11946">
    <property type="entry name" value="VALYL-TRNA SYNTHETASES"/>
    <property type="match status" value="1"/>
</dbReference>
<dbReference type="SUPFAM" id="SSF47323">
    <property type="entry name" value="Anticodon-binding domain of a subclass of class I aminoacyl-tRNA synthetases"/>
    <property type="match status" value="1"/>
</dbReference>
<dbReference type="Pfam" id="PF08264">
    <property type="entry name" value="Anticodon_1"/>
    <property type="match status" value="1"/>
</dbReference>
<gene>
    <name evidence="11" type="ORF">Fadolivirus_1_793</name>
</gene>
<dbReference type="Proteomes" id="UP001162001">
    <property type="component" value="Segment"/>
</dbReference>
<dbReference type="EC" id="6.1.1.9" evidence="1"/>
<protein>
    <recommendedName>
        <fullName evidence="1">valine--tRNA ligase</fullName>
        <ecNumber evidence="1">6.1.1.9</ecNumber>
    </recommendedName>
    <alternativeName>
        <fullName evidence="7">Valyl-tRNA synthetase</fullName>
    </alternativeName>
</protein>
<dbReference type="PANTHER" id="PTHR11946:SF93">
    <property type="entry name" value="VALINE--TRNA LIGASE, CHLOROPLASTIC_MITOCHONDRIAL 2"/>
    <property type="match status" value="1"/>
</dbReference>
<evidence type="ECO:0000256" key="3">
    <source>
        <dbReference type="ARBA" id="ARBA00022741"/>
    </source>
</evidence>
<dbReference type="InterPro" id="IPR009080">
    <property type="entry name" value="tRNAsynth_Ia_anticodon-bd"/>
</dbReference>
<evidence type="ECO:0000256" key="1">
    <source>
        <dbReference type="ARBA" id="ARBA00013169"/>
    </source>
</evidence>
<dbReference type="GO" id="GO:0005524">
    <property type="term" value="F:ATP binding"/>
    <property type="evidence" value="ECO:0007669"/>
    <property type="project" value="UniProtKB-KW"/>
</dbReference>
<dbReference type="InterPro" id="IPR013155">
    <property type="entry name" value="M/V/L/I-tRNA-synth_anticd-bd"/>
</dbReference>
<dbReference type="PRINTS" id="PR00986">
    <property type="entry name" value="TRNASYNTHVAL"/>
</dbReference>
<reference evidence="11 12" key="1">
    <citation type="submission" date="2020-04" db="EMBL/GenBank/DDBJ databases">
        <title>Advantages and limits of metagenomic assembly and binning of a giant virus.</title>
        <authorList>
            <person name="Schulz F."/>
            <person name="Andreani J."/>
            <person name="Francis R."/>
            <person name="Boudjemaa H."/>
            <person name="Bou Khalil J.Y."/>
            <person name="Lee J."/>
            <person name="La Scola B."/>
            <person name="Woyke T."/>
        </authorList>
    </citation>
    <scope>NUCLEOTIDE SEQUENCE [LARGE SCALE GENOMIC DNA]</scope>
    <source>
        <strain evidence="11 12">FV1/VV64</strain>
    </source>
</reference>
<dbReference type="Gene3D" id="3.40.50.620">
    <property type="entry name" value="HUPs"/>
    <property type="match status" value="2"/>
</dbReference>
<dbReference type="Gene3D" id="1.10.730.10">
    <property type="entry name" value="Isoleucyl-tRNA Synthetase, Domain 1"/>
    <property type="match status" value="1"/>
</dbReference>
<evidence type="ECO:0000259" key="10">
    <source>
        <dbReference type="Pfam" id="PF08264"/>
    </source>
</evidence>
<dbReference type="CDD" id="cd07962">
    <property type="entry name" value="Anticodon_Ia_Val"/>
    <property type="match status" value="1"/>
</dbReference>
<dbReference type="InterPro" id="IPR002300">
    <property type="entry name" value="aa-tRNA-synth_Ia"/>
</dbReference>
<evidence type="ECO:0000256" key="8">
    <source>
        <dbReference type="ARBA" id="ARBA00047552"/>
    </source>
</evidence>
<evidence type="ECO:0000256" key="7">
    <source>
        <dbReference type="ARBA" id="ARBA00029936"/>
    </source>
</evidence>
<organism evidence="11 12">
    <name type="scientific">Fadolivirus FV1/VV64</name>
    <dbReference type="NCBI Taxonomy" id="3070911"/>
    <lineage>
        <taxon>Viruses</taxon>
        <taxon>Varidnaviria</taxon>
        <taxon>Bamfordvirae</taxon>
        <taxon>Nucleocytoviricota</taxon>
        <taxon>Megaviricetes</taxon>
        <taxon>Imitervirales</taxon>
        <taxon>Mimiviridae</taxon>
        <taxon>Klosneuvirinae</taxon>
        <taxon>Fadolivirus</taxon>
        <taxon>Fadolivirus algeromassiliense</taxon>
    </lineage>
</organism>
<dbReference type="SUPFAM" id="SSF52374">
    <property type="entry name" value="Nucleotidylyl transferase"/>
    <property type="match status" value="1"/>
</dbReference>
<evidence type="ECO:0000313" key="11">
    <source>
        <dbReference type="EMBL" id="QKF94251.1"/>
    </source>
</evidence>
<keyword evidence="12" id="KW-1185">Reference proteome</keyword>
<keyword evidence="5" id="KW-0648">Protein biosynthesis</keyword>
<evidence type="ECO:0000256" key="2">
    <source>
        <dbReference type="ARBA" id="ARBA00022598"/>
    </source>
</evidence>
<dbReference type="NCBIfam" id="NF004349">
    <property type="entry name" value="PRK05729.1"/>
    <property type="match status" value="1"/>
</dbReference>
<dbReference type="InterPro" id="IPR001412">
    <property type="entry name" value="aa-tRNA-synth_I_CS"/>
</dbReference>
<dbReference type="SUPFAM" id="SSF50677">
    <property type="entry name" value="ValRS/IleRS/LeuRS editing domain"/>
    <property type="match status" value="1"/>
</dbReference>
<dbReference type="PROSITE" id="PS00178">
    <property type="entry name" value="AA_TRNA_LIGASE_I"/>
    <property type="match status" value="1"/>
</dbReference>
<sequence>MEKHYDFKLNDHKIYQYWENKNLFSSKLNKQKNPYCILQPPPNRSGQLHIGHALDNTIQDILIRYHKLKGYNVLWQPGTDHGGISTSSTFEKELQKKNIRKYDIGRQLFTIQINEWAADKGKTITSQLKSLGCAFDWSREQFTMNENFSKLVLHTFVKLYHDGLIYRGKYIINWCPRCATALADDEVDEEEVNGKMYYIKYLMANDNTKSVTVATTRPETMFGDTAVAFNPSDERYIGLENQEVCIPIINRKIKLIKDRVIHLDVGTGLVKVTPAHNRTDYYIGQTHKLDTIQIINEKCKMINTNTKYDGMDRFKCREELVKELQQLGLIEKIENHKTKIGHCYRCQTIVEPYWSDQWFVKMEPLIELAQKAVNSGKIQLIPDYQTKIFNVWTSKNMDWCISRQIWHGHRIPVWYCQCGNIMCQEIAPTNCNKCNSNNLQQDPDVLDTWFSSSLWGHGVFDNQEDFEYYYPTSVLVTGKDILYFWVSRMIMMSLYMTGKIPFKHVLLHGIVRDEKGEKMSKSKANGIDPLDVIDKYGTDALRYTLMYNLSLGNDVGVSMKSFDLGKTFCTKLWNSSRYIFMNISESDKSNINDQIDEYNDFDKWILDRFDAMRIKYEKYLEEFNFSNALKELTDFFWNDFCNMYLEIAKVFINQIYTKKILLILLSNILKLYHPFTPFITESIWSQVNKYLPNYSESIMQSSFPENIGIDDNNNKPTQYFINLISKIRELKGTGQTSTIHINCTDQQNMNLVELYSDVIIKLTKIPYVDIKLDTTDSVILK</sequence>
<dbReference type="InterPro" id="IPR009008">
    <property type="entry name" value="Val/Leu/Ile-tRNA-synth_edit"/>
</dbReference>
<feature type="domain" description="Aminoacyl-tRNA synthetase class Ia" evidence="9">
    <location>
        <begin position="13"/>
        <end position="555"/>
    </location>
</feature>
<dbReference type="GO" id="GO:0004832">
    <property type="term" value="F:valine-tRNA ligase activity"/>
    <property type="evidence" value="ECO:0007669"/>
    <property type="project" value="UniProtKB-EC"/>
</dbReference>
<evidence type="ECO:0000313" key="12">
    <source>
        <dbReference type="Proteomes" id="UP001162001"/>
    </source>
</evidence>
<name>A0A7D3UUN8_9VIRU</name>
<evidence type="ECO:0000256" key="4">
    <source>
        <dbReference type="ARBA" id="ARBA00022840"/>
    </source>
</evidence>
<accession>A0A7D3UUN8</accession>
<keyword evidence="6" id="KW-0030">Aminoacyl-tRNA synthetase</keyword>
<dbReference type="GO" id="GO:0002161">
    <property type="term" value="F:aminoacyl-tRNA deacylase activity"/>
    <property type="evidence" value="ECO:0007669"/>
    <property type="project" value="InterPro"/>
</dbReference>
<dbReference type="NCBIfam" id="TIGR00422">
    <property type="entry name" value="valS"/>
    <property type="match status" value="1"/>
</dbReference>
<feature type="domain" description="Methionyl/Valyl/Leucyl/Isoleucyl-tRNA synthetase anticodon-binding" evidence="10">
    <location>
        <begin position="602"/>
        <end position="735"/>
    </location>
</feature>
<dbReference type="InterPro" id="IPR002303">
    <property type="entry name" value="Valyl-tRNA_ligase"/>
</dbReference>
<keyword evidence="4" id="KW-0067">ATP-binding</keyword>
<evidence type="ECO:0000259" key="9">
    <source>
        <dbReference type="Pfam" id="PF00133"/>
    </source>
</evidence>
<dbReference type="FunFam" id="3.40.50.620:FF:000020">
    <property type="entry name" value="Valine--tRNA ligase, mitochondrial"/>
    <property type="match status" value="1"/>
</dbReference>
<keyword evidence="3" id="KW-0547">Nucleotide-binding</keyword>
<comment type="catalytic activity">
    <reaction evidence="8">
        <text>tRNA(Val) + L-valine + ATP = L-valyl-tRNA(Val) + AMP + diphosphate</text>
        <dbReference type="Rhea" id="RHEA:10704"/>
        <dbReference type="Rhea" id="RHEA-COMP:9672"/>
        <dbReference type="Rhea" id="RHEA-COMP:9708"/>
        <dbReference type="ChEBI" id="CHEBI:30616"/>
        <dbReference type="ChEBI" id="CHEBI:33019"/>
        <dbReference type="ChEBI" id="CHEBI:57762"/>
        <dbReference type="ChEBI" id="CHEBI:78442"/>
        <dbReference type="ChEBI" id="CHEBI:78537"/>
        <dbReference type="ChEBI" id="CHEBI:456215"/>
        <dbReference type="EC" id="6.1.1.9"/>
    </reaction>
</comment>
<evidence type="ECO:0000256" key="5">
    <source>
        <dbReference type="ARBA" id="ARBA00022917"/>
    </source>
</evidence>
<proteinExistence type="predicted"/>
<dbReference type="EMBL" id="MT418680">
    <property type="protein sequence ID" value="QKF94251.1"/>
    <property type="molecule type" value="Genomic_DNA"/>
</dbReference>
<keyword evidence="2" id="KW-0436">Ligase</keyword>
<dbReference type="InterPro" id="IPR033705">
    <property type="entry name" value="Anticodon_Ia_Val"/>
</dbReference>